<reference evidence="1 3" key="1">
    <citation type="journal article" date="2011" name="Nature">
        <title>The Medicago genome provides insight into the evolution of rhizobial symbioses.</title>
        <authorList>
            <person name="Young N.D."/>
            <person name="Debelle F."/>
            <person name="Oldroyd G.E."/>
            <person name="Geurts R."/>
            <person name="Cannon S.B."/>
            <person name="Udvardi M.K."/>
            <person name="Benedito V.A."/>
            <person name="Mayer K.F."/>
            <person name="Gouzy J."/>
            <person name="Schoof H."/>
            <person name="Van de Peer Y."/>
            <person name="Proost S."/>
            <person name="Cook D.R."/>
            <person name="Meyers B.C."/>
            <person name="Spannagl M."/>
            <person name="Cheung F."/>
            <person name="De Mita S."/>
            <person name="Krishnakumar V."/>
            <person name="Gundlach H."/>
            <person name="Zhou S."/>
            <person name="Mudge J."/>
            <person name="Bharti A.K."/>
            <person name="Murray J.D."/>
            <person name="Naoumkina M.A."/>
            <person name="Rosen B."/>
            <person name="Silverstein K.A."/>
            <person name="Tang H."/>
            <person name="Rombauts S."/>
            <person name="Zhao P.X."/>
            <person name="Zhou P."/>
            <person name="Barbe V."/>
            <person name="Bardou P."/>
            <person name="Bechner M."/>
            <person name="Bellec A."/>
            <person name="Berger A."/>
            <person name="Berges H."/>
            <person name="Bidwell S."/>
            <person name="Bisseling T."/>
            <person name="Choisne N."/>
            <person name="Couloux A."/>
            <person name="Denny R."/>
            <person name="Deshpande S."/>
            <person name="Dai X."/>
            <person name="Doyle J.J."/>
            <person name="Dudez A.M."/>
            <person name="Farmer A.D."/>
            <person name="Fouteau S."/>
            <person name="Franken C."/>
            <person name="Gibelin C."/>
            <person name="Gish J."/>
            <person name="Goldstein S."/>
            <person name="Gonzalez A.J."/>
            <person name="Green P.J."/>
            <person name="Hallab A."/>
            <person name="Hartog M."/>
            <person name="Hua A."/>
            <person name="Humphray S.J."/>
            <person name="Jeong D.H."/>
            <person name="Jing Y."/>
            <person name="Jocker A."/>
            <person name="Kenton S.M."/>
            <person name="Kim D.J."/>
            <person name="Klee K."/>
            <person name="Lai H."/>
            <person name="Lang C."/>
            <person name="Lin S."/>
            <person name="Macmil S.L."/>
            <person name="Magdelenat G."/>
            <person name="Matthews L."/>
            <person name="McCorrison J."/>
            <person name="Monaghan E.L."/>
            <person name="Mun J.H."/>
            <person name="Najar F.Z."/>
            <person name="Nicholson C."/>
            <person name="Noirot C."/>
            <person name="O'Bleness M."/>
            <person name="Paule C.R."/>
            <person name="Poulain J."/>
            <person name="Prion F."/>
            <person name="Qin B."/>
            <person name="Qu C."/>
            <person name="Retzel E.F."/>
            <person name="Riddle C."/>
            <person name="Sallet E."/>
            <person name="Samain S."/>
            <person name="Samson N."/>
            <person name="Sanders I."/>
            <person name="Saurat O."/>
            <person name="Scarpelli C."/>
            <person name="Schiex T."/>
            <person name="Segurens B."/>
            <person name="Severin A.J."/>
            <person name="Sherrier D.J."/>
            <person name="Shi R."/>
            <person name="Sims S."/>
            <person name="Singer S.R."/>
            <person name="Sinharoy S."/>
            <person name="Sterck L."/>
            <person name="Viollet A."/>
            <person name="Wang B.B."/>
            <person name="Wang K."/>
            <person name="Wang M."/>
            <person name="Wang X."/>
            <person name="Warfsmann J."/>
            <person name="Weissenbach J."/>
            <person name="White D.D."/>
            <person name="White J.D."/>
            <person name="Wiley G.B."/>
            <person name="Wincker P."/>
            <person name="Xing Y."/>
            <person name="Yang L."/>
            <person name="Yao Z."/>
            <person name="Ying F."/>
            <person name="Zhai J."/>
            <person name="Zhou L."/>
            <person name="Zuber A."/>
            <person name="Denarie J."/>
            <person name="Dixon R.A."/>
            <person name="May G.D."/>
            <person name="Schwartz D.C."/>
            <person name="Rogers J."/>
            <person name="Quetier F."/>
            <person name="Town C.D."/>
            <person name="Roe B.A."/>
        </authorList>
    </citation>
    <scope>NUCLEOTIDE SEQUENCE [LARGE SCALE GENOMIC DNA]</scope>
    <source>
        <strain evidence="1">A17</strain>
        <strain evidence="2 3">cv. Jemalong A17</strain>
    </source>
</reference>
<dbReference type="HOGENOM" id="CLU_2530845_0_0_1"/>
<evidence type="ECO:0000313" key="2">
    <source>
        <dbReference type="EnsemblPlants" id="AES60840"/>
    </source>
</evidence>
<reference evidence="1 3" key="2">
    <citation type="journal article" date="2014" name="BMC Genomics">
        <title>An improved genome release (version Mt4.0) for the model legume Medicago truncatula.</title>
        <authorList>
            <person name="Tang H."/>
            <person name="Krishnakumar V."/>
            <person name="Bidwell S."/>
            <person name="Rosen B."/>
            <person name="Chan A."/>
            <person name="Zhou S."/>
            <person name="Gentzbittel L."/>
            <person name="Childs K.L."/>
            <person name="Yandell M."/>
            <person name="Gundlach H."/>
            <person name="Mayer K.F."/>
            <person name="Schwartz D.C."/>
            <person name="Town C.D."/>
        </authorList>
    </citation>
    <scope>GENOME REANNOTATION</scope>
    <source>
        <strain evidence="2 3">cv. Jemalong A17</strain>
    </source>
</reference>
<sequence>MLVLVLDVDNSYDKKEPHYSQLTLNAYKPLSYFAIIVSEITDSSLPNRTFLEILQYHTNSLPIETKMSILVMSSCIQIKETHLL</sequence>
<dbReference type="AlphaFoldDB" id="G7IDK4"/>
<accession>G7IDK4</accession>
<proteinExistence type="predicted"/>
<evidence type="ECO:0000313" key="1">
    <source>
        <dbReference type="EMBL" id="AES60840.1"/>
    </source>
</evidence>
<dbReference type="Proteomes" id="UP000002051">
    <property type="component" value="Unassembled WGS sequence"/>
</dbReference>
<dbReference type="EMBL" id="CM001217">
    <property type="protein sequence ID" value="AES60840.1"/>
    <property type="molecule type" value="Genomic_DNA"/>
</dbReference>
<protein>
    <submittedName>
        <fullName evidence="1 2">Uncharacterized protein</fullName>
    </submittedName>
</protein>
<dbReference type="EnsemblPlants" id="AES60840">
    <property type="protein sequence ID" value="AES60840"/>
    <property type="gene ID" value="MTR_1g071460"/>
</dbReference>
<organism evidence="1 3">
    <name type="scientific">Medicago truncatula</name>
    <name type="common">Barrel medic</name>
    <name type="synonym">Medicago tribuloides</name>
    <dbReference type="NCBI Taxonomy" id="3880"/>
    <lineage>
        <taxon>Eukaryota</taxon>
        <taxon>Viridiplantae</taxon>
        <taxon>Streptophyta</taxon>
        <taxon>Embryophyta</taxon>
        <taxon>Tracheophyta</taxon>
        <taxon>Spermatophyta</taxon>
        <taxon>Magnoliopsida</taxon>
        <taxon>eudicotyledons</taxon>
        <taxon>Gunneridae</taxon>
        <taxon>Pentapetalae</taxon>
        <taxon>rosids</taxon>
        <taxon>fabids</taxon>
        <taxon>Fabales</taxon>
        <taxon>Fabaceae</taxon>
        <taxon>Papilionoideae</taxon>
        <taxon>50 kb inversion clade</taxon>
        <taxon>NPAAA clade</taxon>
        <taxon>Hologalegina</taxon>
        <taxon>IRL clade</taxon>
        <taxon>Trifolieae</taxon>
        <taxon>Medicago</taxon>
    </lineage>
</organism>
<keyword evidence="3" id="KW-1185">Reference proteome</keyword>
<dbReference type="PaxDb" id="3880-AES60840"/>
<reference evidence="2" key="3">
    <citation type="submission" date="2015-04" db="UniProtKB">
        <authorList>
            <consortium name="EnsemblPlants"/>
        </authorList>
    </citation>
    <scope>IDENTIFICATION</scope>
    <source>
        <strain evidence="2">cv. Jemalong A17</strain>
    </source>
</reference>
<name>G7IDK4_MEDTR</name>
<gene>
    <name evidence="1" type="ordered locus">MTR_1g071460</name>
</gene>
<evidence type="ECO:0000313" key="3">
    <source>
        <dbReference type="Proteomes" id="UP000002051"/>
    </source>
</evidence>